<feature type="compositionally biased region" description="Low complexity" evidence="1">
    <location>
        <begin position="8"/>
        <end position="21"/>
    </location>
</feature>
<evidence type="ECO:0000256" key="1">
    <source>
        <dbReference type="SAM" id="MobiDB-lite"/>
    </source>
</evidence>
<dbReference type="Proteomes" id="UP000784294">
    <property type="component" value="Unassembled WGS sequence"/>
</dbReference>
<proteinExistence type="predicted"/>
<keyword evidence="3" id="KW-1185">Reference proteome</keyword>
<dbReference type="EMBL" id="CAAALY010022148">
    <property type="protein sequence ID" value="VEL14733.1"/>
    <property type="molecule type" value="Genomic_DNA"/>
</dbReference>
<evidence type="ECO:0000313" key="2">
    <source>
        <dbReference type="EMBL" id="VEL14733.1"/>
    </source>
</evidence>
<protein>
    <submittedName>
        <fullName evidence="2">Uncharacterized protein</fullName>
    </submittedName>
</protein>
<comment type="caution">
    <text evidence="2">The sequence shown here is derived from an EMBL/GenBank/DDBJ whole genome shotgun (WGS) entry which is preliminary data.</text>
</comment>
<feature type="region of interest" description="Disordered" evidence="1">
    <location>
        <begin position="1"/>
        <end position="52"/>
    </location>
</feature>
<sequence length="141" mass="14548">MTGELQSTTTATVVAPTTTTPGRLHETQPLASPRLGPSPEGREQHGQSTLRDAECVLASTTSAGSEGAEGPILRLAPRQGLSGSSTFSGTSLGNFDGQICSGGGLNRIGREAAASAVSHWLLIIPSSFTSCRVKPMLICHF</sequence>
<gene>
    <name evidence="2" type="ORF">PXEA_LOCUS8173</name>
</gene>
<organism evidence="2 3">
    <name type="scientific">Protopolystoma xenopodis</name>
    <dbReference type="NCBI Taxonomy" id="117903"/>
    <lineage>
        <taxon>Eukaryota</taxon>
        <taxon>Metazoa</taxon>
        <taxon>Spiralia</taxon>
        <taxon>Lophotrochozoa</taxon>
        <taxon>Platyhelminthes</taxon>
        <taxon>Monogenea</taxon>
        <taxon>Polyopisthocotylea</taxon>
        <taxon>Polystomatidea</taxon>
        <taxon>Polystomatidae</taxon>
        <taxon>Protopolystoma</taxon>
    </lineage>
</organism>
<name>A0A448WLL7_9PLAT</name>
<dbReference type="AlphaFoldDB" id="A0A448WLL7"/>
<accession>A0A448WLL7</accession>
<reference evidence="2" key="1">
    <citation type="submission" date="2018-11" db="EMBL/GenBank/DDBJ databases">
        <authorList>
            <consortium name="Pathogen Informatics"/>
        </authorList>
    </citation>
    <scope>NUCLEOTIDE SEQUENCE</scope>
</reference>
<evidence type="ECO:0000313" key="3">
    <source>
        <dbReference type="Proteomes" id="UP000784294"/>
    </source>
</evidence>